<dbReference type="Gene3D" id="2.10.70.100">
    <property type="match status" value="1"/>
</dbReference>
<dbReference type="InterPro" id="IPR052162">
    <property type="entry name" value="Sensor_kinase/Photoreceptor"/>
</dbReference>
<dbReference type="Proteomes" id="UP001549119">
    <property type="component" value="Unassembled WGS sequence"/>
</dbReference>
<reference evidence="7 8" key="1">
    <citation type="submission" date="2024-06" db="EMBL/GenBank/DDBJ databases">
        <title>Genomics of switchgrass bacterial isolates.</title>
        <authorList>
            <person name="Shade A."/>
        </authorList>
    </citation>
    <scope>NUCLEOTIDE SEQUENCE [LARGE SCALE GENOMIC DNA]</scope>
    <source>
        <strain evidence="7 8">PvP084</strain>
    </source>
</reference>
<keyword evidence="8" id="KW-1185">Reference proteome</keyword>
<feature type="domain" description="PAS fold-3" evidence="6">
    <location>
        <begin position="37"/>
        <end position="125"/>
    </location>
</feature>
<evidence type="ECO:0000256" key="4">
    <source>
        <dbReference type="ARBA" id="ARBA00022679"/>
    </source>
</evidence>
<comment type="catalytic activity">
    <reaction evidence="1">
        <text>ATP + protein L-histidine = ADP + protein N-phospho-L-histidine.</text>
        <dbReference type="EC" id="2.7.13.3"/>
    </reaction>
</comment>
<evidence type="ECO:0000256" key="3">
    <source>
        <dbReference type="ARBA" id="ARBA00022553"/>
    </source>
</evidence>
<proteinExistence type="predicted"/>
<dbReference type="EC" id="2.7.13.3" evidence="2"/>
<dbReference type="Gene3D" id="3.30.450.20">
    <property type="entry name" value="PAS domain"/>
    <property type="match status" value="1"/>
</dbReference>
<dbReference type="InterPro" id="IPR035965">
    <property type="entry name" value="PAS-like_dom_sf"/>
</dbReference>
<evidence type="ECO:0000259" key="6">
    <source>
        <dbReference type="Pfam" id="PF08447"/>
    </source>
</evidence>
<evidence type="ECO:0000313" key="8">
    <source>
        <dbReference type="Proteomes" id="UP001549119"/>
    </source>
</evidence>
<protein>
    <recommendedName>
        <fullName evidence="2">histidine kinase</fullName>
        <ecNumber evidence="2">2.7.13.3</ecNumber>
    </recommendedName>
</protein>
<evidence type="ECO:0000256" key="1">
    <source>
        <dbReference type="ARBA" id="ARBA00000085"/>
    </source>
</evidence>
<evidence type="ECO:0000313" key="7">
    <source>
        <dbReference type="EMBL" id="MET3864405.1"/>
    </source>
</evidence>
<dbReference type="Pfam" id="PF08447">
    <property type="entry name" value="PAS_3"/>
    <property type="match status" value="1"/>
</dbReference>
<accession>A0ABV2ND71</accession>
<dbReference type="EMBL" id="JBEPNW010000002">
    <property type="protein sequence ID" value="MET3864405.1"/>
    <property type="molecule type" value="Genomic_DNA"/>
</dbReference>
<dbReference type="PANTHER" id="PTHR43304:SF1">
    <property type="entry name" value="PAC DOMAIN-CONTAINING PROTEIN"/>
    <property type="match status" value="1"/>
</dbReference>
<keyword evidence="3" id="KW-0597">Phosphoprotein</keyword>
<gene>
    <name evidence="7" type="ORF">ABIC20_001714</name>
</gene>
<evidence type="ECO:0000256" key="5">
    <source>
        <dbReference type="ARBA" id="ARBA00022777"/>
    </source>
</evidence>
<dbReference type="CDD" id="cd00130">
    <property type="entry name" value="PAS"/>
    <property type="match status" value="1"/>
</dbReference>
<name>A0ABV2ND71_9HYPH</name>
<evidence type="ECO:0000256" key="2">
    <source>
        <dbReference type="ARBA" id="ARBA00012438"/>
    </source>
</evidence>
<dbReference type="InterPro" id="IPR000014">
    <property type="entry name" value="PAS"/>
</dbReference>
<keyword evidence="5" id="KW-0418">Kinase</keyword>
<comment type="caution">
    <text evidence="7">The sequence shown here is derived from an EMBL/GenBank/DDBJ whole genome shotgun (WGS) entry which is preliminary data.</text>
</comment>
<dbReference type="PANTHER" id="PTHR43304">
    <property type="entry name" value="PHYTOCHROME-LIKE PROTEIN CPH1"/>
    <property type="match status" value="1"/>
</dbReference>
<dbReference type="SUPFAM" id="SSF55785">
    <property type="entry name" value="PYP-like sensor domain (PAS domain)"/>
    <property type="match status" value="1"/>
</dbReference>
<dbReference type="InterPro" id="IPR013655">
    <property type="entry name" value="PAS_fold_3"/>
</dbReference>
<dbReference type="RefSeq" id="WP_070998278.1">
    <property type="nucleotide sequence ID" value="NZ_JBEPNV010000001.1"/>
</dbReference>
<keyword evidence="4" id="KW-0808">Transferase</keyword>
<organism evidence="7 8">
    <name type="scientific">Methylobacterium radiotolerans</name>
    <dbReference type="NCBI Taxonomy" id="31998"/>
    <lineage>
        <taxon>Bacteria</taxon>
        <taxon>Pseudomonadati</taxon>
        <taxon>Pseudomonadota</taxon>
        <taxon>Alphaproteobacteria</taxon>
        <taxon>Hyphomicrobiales</taxon>
        <taxon>Methylobacteriaceae</taxon>
        <taxon>Methylobacterium</taxon>
    </lineage>
</organism>
<sequence length="206" mass="22259">MGVGVRTKRRGGSSVARALAVSDVGTWTWHIADDVLRCDPVAATMLGLPRTKSGSGTTFGAFLDRIHPEDQRRIASILDDLRRQGGLYIAQYRTVPAPGEVRWILARGRFILDAQGGVSEAHGIVIDVTERGRDGFLDESAFCATDVAAGGIDRVAEMALALYNAAEDGLPRPGFERLKPLLDVLLHEIGRQLVLAPAVPDLDRVH</sequence>